<dbReference type="GO" id="GO:0006535">
    <property type="term" value="P:cysteine biosynthetic process from serine"/>
    <property type="evidence" value="ECO:0007669"/>
    <property type="project" value="InterPro"/>
</dbReference>
<dbReference type="InterPro" id="IPR011004">
    <property type="entry name" value="Trimer_LpxA-like_sf"/>
</dbReference>
<organism evidence="7 8">
    <name type="scientific">Nostoc sphaeroides CCNUC1</name>
    <dbReference type="NCBI Taxonomy" id="2653204"/>
    <lineage>
        <taxon>Bacteria</taxon>
        <taxon>Bacillati</taxon>
        <taxon>Cyanobacteriota</taxon>
        <taxon>Cyanophyceae</taxon>
        <taxon>Nostocales</taxon>
        <taxon>Nostocaceae</taxon>
        <taxon>Nostoc</taxon>
    </lineage>
</organism>
<dbReference type="Gene3D" id="2.160.10.10">
    <property type="entry name" value="Hexapeptide repeat proteins"/>
    <property type="match status" value="1"/>
</dbReference>
<dbReference type="AlphaFoldDB" id="A0A5P8VRZ9"/>
<evidence type="ECO:0000313" key="7">
    <source>
        <dbReference type="EMBL" id="QFS43120.1"/>
    </source>
</evidence>
<dbReference type="Proteomes" id="UP000326678">
    <property type="component" value="Chromosome Gxm1"/>
</dbReference>
<name>A0A5P8VRZ9_9NOSO</name>
<protein>
    <recommendedName>
        <fullName evidence="2 6">Serine acetyltransferase</fullName>
        <ecNumber evidence="6">2.3.1.30</ecNumber>
    </recommendedName>
</protein>
<dbReference type="Pfam" id="PF00132">
    <property type="entry name" value="Hexapep"/>
    <property type="match status" value="1"/>
</dbReference>
<dbReference type="PIRSF" id="PIRSF000441">
    <property type="entry name" value="CysE"/>
    <property type="match status" value="1"/>
</dbReference>
<keyword evidence="4" id="KW-0677">Repeat</keyword>
<dbReference type="GO" id="GO:0009001">
    <property type="term" value="F:serine O-acetyltransferase activity"/>
    <property type="evidence" value="ECO:0007669"/>
    <property type="project" value="UniProtKB-EC"/>
</dbReference>
<dbReference type="GO" id="GO:0043886">
    <property type="term" value="F:structural constituent of carboxysome shell"/>
    <property type="evidence" value="ECO:0007669"/>
    <property type="project" value="UniProtKB-ARBA"/>
</dbReference>
<dbReference type="GO" id="GO:0031470">
    <property type="term" value="C:carboxysome"/>
    <property type="evidence" value="ECO:0007669"/>
    <property type="project" value="UniProtKB-ARBA"/>
</dbReference>
<comment type="similarity">
    <text evidence="1 6">Belongs to the transferase hexapeptide repeat family.</text>
</comment>
<evidence type="ECO:0000256" key="5">
    <source>
        <dbReference type="ARBA" id="ARBA00023315"/>
    </source>
</evidence>
<dbReference type="EC" id="2.3.1.30" evidence="6"/>
<dbReference type="SUPFAM" id="SSF51161">
    <property type="entry name" value="Trimeric LpxA-like enzymes"/>
    <property type="match status" value="1"/>
</dbReference>
<reference evidence="7 8" key="1">
    <citation type="submission" date="2019-10" db="EMBL/GenBank/DDBJ databases">
        <title>Genomic and transcriptomic insights into the perfect genentic adaptation of a filamentous nitrogen-fixing cyanobacterium to rice fields.</title>
        <authorList>
            <person name="Chen Z."/>
        </authorList>
    </citation>
    <scope>NUCLEOTIDE SEQUENCE [LARGE SCALE GENOMIC DNA]</scope>
    <source>
        <strain evidence="7">CCNUC1</strain>
    </source>
</reference>
<dbReference type="CDD" id="cd03354">
    <property type="entry name" value="LbH_SAT"/>
    <property type="match status" value="1"/>
</dbReference>
<dbReference type="InterPro" id="IPR005881">
    <property type="entry name" value="Ser_O-AcTrfase"/>
</dbReference>
<dbReference type="InterPro" id="IPR018357">
    <property type="entry name" value="Hexapep_transf_CS"/>
</dbReference>
<dbReference type="GO" id="GO:0005737">
    <property type="term" value="C:cytoplasm"/>
    <property type="evidence" value="ECO:0007669"/>
    <property type="project" value="InterPro"/>
</dbReference>
<evidence type="ECO:0000313" key="8">
    <source>
        <dbReference type="Proteomes" id="UP000326678"/>
    </source>
</evidence>
<comment type="catalytic activity">
    <reaction evidence="6">
        <text>L-serine + acetyl-CoA = O-acetyl-L-serine + CoA</text>
        <dbReference type="Rhea" id="RHEA:24560"/>
        <dbReference type="ChEBI" id="CHEBI:33384"/>
        <dbReference type="ChEBI" id="CHEBI:57287"/>
        <dbReference type="ChEBI" id="CHEBI:57288"/>
        <dbReference type="ChEBI" id="CHEBI:58340"/>
        <dbReference type="EC" id="2.3.1.30"/>
    </reaction>
</comment>
<dbReference type="PANTHER" id="PTHR42811">
    <property type="entry name" value="SERINE ACETYLTRANSFERASE"/>
    <property type="match status" value="1"/>
</dbReference>
<accession>A0A5P8VRZ9</accession>
<evidence type="ECO:0000256" key="2">
    <source>
        <dbReference type="ARBA" id="ARBA00018522"/>
    </source>
</evidence>
<gene>
    <name evidence="7" type="ORF">GXM_00593</name>
</gene>
<dbReference type="KEGG" id="nsh:GXM_00593"/>
<dbReference type="InterPro" id="IPR045304">
    <property type="entry name" value="LbH_SAT"/>
</dbReference>
<keyword evidence="8" id="KW-1185">Reference proteome</keyword>
<evidence type="ECO:0000256" key="1">
    <source>
        <dbReference type="ARBA" id="ARBA00007274"/>
    </source>
</evidence>
<dbReference type="PROSITE" id="PS00101">
    <property type="entry name" value="HEXAPEP_TRANSFERASES"/>
    <property type="match status" value="1"/>
</dbReference>
<dbReference type="InterPro" id="IPR001451">
    <property type="entry name" value="Hexapep"/>
</dbReference>
<proteinExistence type="inferred from homology"/>
<keyword evidence="5 6" id="KW-0012">Acyltransferase</keyword>
<dbReference type="EMBL" id="CP045226">
    <property type="protein sequence ID" value="QFS43120.1"/>
    <property type="molecule type" value="Genomic_DNA"/>
</dbReference>
<evidence type="ECO:0000256" key="6">
    <source>
        <dbReference type="PIRNR" id="PIRNR000441"/>
    </source>
</evidence>
<evidence type="ECO:0000256" key="3">
    <source>
        <dbReference type="ARBA" id="ARBA00022679"/>
    </source>
</evidence>
<keyword evidence="3 6" id="KW-0808">Transferase</keyword>
<evidence type="ECO:0000256" key="4">
    <source>
        <dbReference type="ARBA" id="ARBA00022737"/>
    </source>
</evidence>
<sequence>MIIKLAKTIGKILISPLLILFIFSKNKEVIILDVSQWIKRLDNNKQSSPVWINLLYLLSIYQEFRNVYYYRIKQNDLMGFVLIQGFKILYKECPSLFICSNNIGSGLFIQHGFSTIILAESIGENCSISQQVTIGYNTKGLPIIGNNVSIGAGAKVIGKVTIDDNVKVGANAVVVKNVPKNCVVVGVPAYIVKKNGVKVKEQLV</sequence>